<dbReference type="GO" id="GO:0016020">
    <property type="term" value="C:membrane"/>
    <property type="evidence" value="ECO:0007669"/>
    <property type="project" value="UniProtKB-SubCell"/>
</dbReference>
<evidence type="ECO:0000256" key="2">
    <source>
        <dbReference type="ARBA" id="ARBA00022692"/>
    </source>
</evidence>
<keyword evidence="2" id="KW-0812">Transmembrane</keyword>
<keyword evidence="3" id="KW-1133">Transmembrane helix</keyword>
<dbReference type="Pfam" id="PF03544">
    <property type="entry name" value="TonB_C"/>
    <property type="match status" value="1"/>
</dbReference>
<name>A0A6J4MX47_9BACT</name>
<reference evidence="7" key="1">
    <citation type="submission" date="2020-02" db="EMBL/GenBank/DDBJ databases">
        <authorList>
            <person name="Meier V. D."/>
        </authorList>
    </citation>
    <scope>NUCLEOTIDE SEQUENCE</scope>
    <source>
        <strain evidence="7">AVDCRST_MAG89</strain>
    </source>
</reference>
<evidence type="ECO:0000256" key="5">
    <source>
        <dbReference type="SAM" id="SignalP"/>
    </source>
</evidence>
<dbReference type="NCBIfam" id="TIGR01352">
    <property type="entry name" value="tonB_Cterm"/>
    <property type="match status" value="1"/>
</dbReference>
<dbReference type="InterPro" id="IPR037682">
    <property type="entry name" value="TonB_C"/>
</dbReference>
<dbReference type="Gene3D" id="3.30.1150.10">
    <property type="match status" value="1"/>
</dbReference>
<organism evidence="7">
    <name type="scientific">uncultured Gemmatimonadota bacterium</name>
    <dbReference type="NCBI Taxonomy" id="203437"/>
    <lineage>
        <taxon>Bacteria</taxon>
        <taxon>Pseudomonadati</taxon>
        <taxon>Gemmatimonadota</taxon>
        <taxon>environmental samples</taxon>
    </lineage>
</organism>
<accession>A0A6J4MX47</accession>
<evidence type="ECO:0000259" key="6">
    <source>
        <dbReference type="PROSITE" id="PS52015"/>
    </source>
</evidence>
<dbReference type="EMBL" id="CADCTV010000921">
    <property type="protein sequence ID" value="CAA9369019.1"/>
    <property type="molecule type" value="Genomic_DNA"/>
</dbReference>
<sequence length="241" mass="25916">MTLRLTRAALVAGAAVLVHAGAARAQTPNISVRAAGQHCATVADSIKGPTPGQIAERAKLRDQLVAIGRRNGVTEPQGLLLVDVDSTRKGKLLFMETNYPAAGVQQVTSAVAEYLQSLPQGRGYQALIRVDGEYPVMRAGRQHCTPILITPQDQITLTGRAAAGHPDAGKLAQPVRRQVLVLLVSNREGTVPFASVVRSSGDEYLDRAAEEIGRNMRFTPATLDGLPLDARFRFPLTFYIK</sequence>
<dbReference type="PROSITE" id="PS52015">
    <property type="entry name" value="TONB_CTD"/>
    <property type="match status" value="1"/>
</dbReference>
<evidence type="ECO:0000256" key="4">
    <source>
        <dbReference type="ARBA" id="ARBA00023136"/>
    </source>
</evidence>
<dbReference type="SUPFAM" id="SSF74653">
    <property type="entry name" value="TolA/TonB C-terminal domain"/>
    <property type="match status" value="1"/>
</dbReference>
<protein>
    <recommendedName>
        <fullName evidence="6">TonB C-terminal domain-containing protein</fullName>
    </recommendedName>
</protein>
<gene>
    <name evidence="7" type="ORF">AVDCRST_MAG89-4392</name>
</gene>
<evidence type="ECO:0000256" key="1">
    <source>
        <dbReference type="ARBA" id="ARBA00004167"/>
    </source>
</evidence>
<comment type="subcellular location">
    <subcellularLocation>
        <location evidence="1">Membrane</location>
        <topology evidence="1">Single-pass membrane protein</topology>
    </subcellularLocation>
</comment>
<dbReference type="InterPro" id="IPR006260">
    <property type="entry name" value="TonB/TolA_C"/>
</dbReference>
<feature type="chain" id="PRO_5026834577" description="TonB C-terminal domain-containing protein" evidence="5">
    <location>
        <begin position="26"/>
        <end position="241"/>
    </location>
</feature>
<evidence type="ECO:0000313" key="7">
    <source>
        <dbReference type="EMBL" id="CAA9369019.1"/>
    </source>
</evidence>
<proteinExistence type="predicted"/>
<keyword evidence="4" id="KW-0472">Membrane</keyword>
<feature type="signal peptide" evidence="5">
    <location>
        <begin position="1"/>
        <end position="25"/>
    </location>
</feature>
<dbReference type="GO" id="GO:0055085">
    <property type="term" value="P:transmembrane transport"/>
    <property type="evidence" value="ECO:0007669"/>
    <property type="project" value="InterPro"/>
</dbReference>
<keyword evidence="5" id="KW-0732">Signal</keyword>
<feature type="domain" description="TonB C-terminal" evidence="6">
    <location>
        <begin position="151"/>
        <end position="241"/>
    </location>
</feature>
<evidence type="ECO:0000256" key="3">
    <source>
        <dbReference type="ARBA" id="ARBA00022989"/>
    </source>
</evidence>
<dbReference type="AlphaFoldDB" id="A0A6J4MX47"/>